<gene>
    <name evidence="2" type="ORF">DEJ46_05755</name>
</gene>
<evidence type="ECO:0000256" key="1">
    <source>
        <dbReference type="SAM" id="MobiDB-lite"/>
    </source>
</evidence>
<proteinExistence type="predicted"/>
<evidence type="ECO:0000313" key="2">
    <source>
        <dbReference type="EMBL" id="QES18649.1"/>
    </source>
</evidence>
<protein>
    <recommendedName>
        <fullName evidence="4">Resolvase/invertase-type recombinase catalytic domain-containing protein</fullName>
    </recommendedName>
</protein>
<organism evidence="2 3">
    <name type="scientific">Streptomyces venezuelae</name>
    <dbReference type="NCBI Taxonomy" id="54571"/>
    <lineage>
        <taxon>Bacteria</taxon>
        <taxon>Bacillati</taxon>
        <taxon>Actinomycetota</taxon>
        <taxon>Actinomycetes</taxon>
        <taxon>Kitasatosporales</taxon>
        <taxon>Streptomycetaceae</taxon>
        <taxon>Streptomyces</taxon>
    </lineage>
</organism>
<feature type="region of interest" description="Disordered" evidence="1">
    <location>
        <begin position="113"/>
        <end position="132"/>
    </location>
</feature>
<reference evidence="2 3" key="1">
    <citation type="submission" date="2018-05" db="EMBL/GenBank/DDBJ databases">
        <title>Streptomyces venezuelae.</title>
        <authorList>
            <person name="Kim W."/>
            <person name="Lee N."/>
            <person name="Cho B.-K."/>
        </authorList>
    </citation>
    <scope>NUCLEOTIDE SEQUENCE [LARGE SCALE GENOMIC DNA]</scope>
    <source>
        <strain evidence="2 3">ATCC 15068</strain>
    </source>
</reference>
<dbReference type="AlphaFoldDB" id="A0A5P2AQV3"/>
<evidence type="ECO:0000313" key="3">
    <source>
        <dbReference type="Proteomes" id="UP000324106"/>
    </source>
</evidence>
<evidence type="ECO:0008006" key="4">
    <source>
        <dbReference type="Google" id="ProtNLM"/>
    </source>
</evidence>
<dbReference type="Proteomes" id="UP000324106">
    <property type="component" value="Chromosome"/>
</dbReference>
<dbReference type="EMBL" id="CP029194">
    <property type="protein sequence ID" value="QES18649.1"/>
    <property type="molecule type" value="Genomic_DNA"/>
</dbReference>
<sequence length="132" mass="13924">MIMELLTEQRNVTGPLVFGFLRLVGVSARRQQALATTVSDYCRRHELTLAAVYMERCSSTSSAFVGMLDALVVTRPYGIVIPAPSHLGPRDIAPDRRSRLAAAGAQILLVRGAQSTATSGSAPAPAAGRASS</sequence>
<accession>A0A5P2AQV3</accession>
<dbReference type="OrthoDB" id="3695289at2"/>
<name>A0A5P2AQV3_STRVZ</name>